<dbReference type="InterPro" id="IPR000281">
    <property type="entry name" value="HTH_RpiR"/>
</dbReference>
<dbReference type="GO" id="GO:0097367">
    <property type="term" value="F:carbohydrate derivative binding"/>
    <property type="evidence" value="ECO:0007669"/>
    <property type="project" value="InterPro"/>
</dbReference>
<keyword evidence="7" id="KW-1185">Reference proteome</keyword>
<dbReference type="InterPro" id="IPR001347">
    <property type="entry name" value="SIS_dom"/>
</dbReference>
<evidence type="ECO:0000256" key="1">
    <source>
        <dbReference type="ARBA" id="ARBA00023015"/>
    </source>
</evidence>
<dbReference type="GO" id="GO:0003677">
    <property type="term" value="F:DNA binding"/>
    <property type="evidence" value="ECO:0007669"/>
    <property type="project" value="UniProtKB-KW"/>
</dbReference>
<accession>A0A429ZW02</accession>
<evidence type="ECO:0000256" key="2">
    <source>
        <dbReference type="ARBA" id="ARBA00023125"/>
    </source>
</evidence>
<dbReference type="Gene3D" id="1.10.10.10">
    <property type="entry name" value="Winged helix-like DNA-binding domain superfamily/Winged helix DNA-binding domain"/>
    <property type="match status" value="1"/>
</dbReference>
<dbReference type="Gene3D" id="3.40.50.10490">
    <property type="entry name" value="Glucose-6-phosphate isomerase like protein, domain 1"/>
    <property type="match status" value="1"/>
</dbReference>
<evidence type="ECO:0000313" key="7">
    <source>
        <dbReference type="Proteomes" id="UP000287239"/>
    </source>
</evidence>
<keyword evidence="1" id="KW-0805">Transcription regulation</keyword>
<dbReference type="Pfam" id="PF01418">
    <property type="entry name" value="HTH_6"/>
    <property type="match status" value="1"/>
</dbReference>
<proteinExistence type="predicted"/>
<evidence type="ECO:0000259" key="5">
    <source>
        <dbReference type="PROSITE" id="PS51464"/>
    </source>
</evidence>
<dbReference type="InterPro" id="IPR009057">
    <property type="entry name" value="Homeodomain-like_sf"/>
</dbReference>
<dbReference type="InterPro" id="IPR035472">
    <property type="entry name" value="RpiR-like_SIS"/>
</dbReference>
<dbReference type="EMBL" id="NGJU01000001">
    <property type="protein sequence ID" value="RST97908.1"/>
    <property type="molecule type" value="Genomic_DNA"/>
</dbReference>
<dbReference type="CDD" id="cd05013">
    <property type="entry name" value="SIS_RpiR"/>
    <property type="match status" value="1"/>
</dbReference>
<dbReference type="RefSeq" id="WP_126778031.1">
    <property type="nucleotide sequence ID" value="NZ_NGJU01000001.1"/>
</dbReference>
<dbReference type="OrthoDB" id="3684496at2"/>
<sequence>MQEDIFLLIESYRLEFTGVEQVVADYFLSKKESLTISNLSTKISVSKASITRFCKKIGLNNYKELIFLYNLSLSREKETGATTESSAITSVYHSLATRTDGTYVAESVEKFCQLLHHHKTIHFLGTGFNAYAGMDFQFKFSRFGKYVRVISEENSILMSTEFADPSELVIACSLRGTDEAMLRALKNAKKKQIPIVVITANKDSHLVKYADVVLFAASLTREESMGNISPQIPILIQLDIVYERYIHSYSDYLQNWLQSEAILTNRGREEDY</sequence>
<keyword evidence="3" id="KW-0804">Transcription</keyword>
<dbReference type="AlphaFoldDB" id="A0A429ZW02"/>
<protein>
    <submittedName>
        <fullName evidence="6">Transcriptional regulator</fullName>
    </submittedName>
</protein>
<dbReference type="PROSITE" id="PS51071">
    <property type="entry name" value="HTH_RPIR"/>
    <property type="match status" value="1"/>
</dbReference>
<keyword evidence="2" id="KW-0238">DNA-binding</keyword>
<evidence type="ECO:0000256" key="3">
    <source>
        <dbReference type="ARBA" id="ARBA00023163"/>
    </source>
</evidence>
<dbReference type="Proteomes" id="UP000287239">
    <property type="component" value="Unassembled WGS sequence"/>
</dbReference>
<dbReference type="InterPro" id="IPR047640">
    <property type="entry name" value="RpiR-like"/>
</dbReference>
<feature type="domain" description="HTH rpiR-type" evidence="4">
    <location>
        <begin position="3"/>
        <end position="76"/>
    </location>
</feature>
<dbReference type="PANTHER" id="PTHR30514:SF21">
    <property type="entry name" value="RPIR-FAMILY TRANSCRIPTIONAL REGULATOR"/>
    <property type="match status" value="1"/>
</dbReference>
<dbReference type="PANTHER" id="PTHR30514">
    <property type="entry name" value="GLUCOKINASE"/>
    <property type="match status" value="1"/>
</dbReference>
<evidence type="ECO:0000259" key="4">
    <source>
        <dbReference type="PROSITE" id="PS51071"/>
    </source>
</evidence>
<comment type="caution">
    <text evidence="6">The sequence shown here is derived from an EMBL/GenBank/DDBJ whole genome shotgun (WGS) entry which is preliminary data.</text>
</comment>
<feature type="domain" description="SIS" evidence="5">
    <location>
        <begin position="111"/>
        <end position="251"/>
    </location>
</feature>
<dbReference type="SUPFAM" id="SSF46689">
    <property type="entry name" value="Homeodomain-like"/>
    <property type="match status" value="1"/>
</dbReference>
<dbReference type="GO" id="GO:1901135">
    <property type="term" value="P:carbohydrate derivative metabolic process"/>
    <property type="evidence" value="ECO:0007669"/>
    <property type="project" value="InterPro"/>
</dbReference>
<dbReference type="GO" id="GO:0003700">
    <property type="term" value="F:DNA-binding transcription factor activity"/>
    <property type="evidence" value="ECO:0007669"/>
    <property type="project" value="InterPro"/>
</dbReference>
<dbReference type="InterPro" id="IPR036388">
    <property type="entry name" value="WH-like_DNA-bd_sf"/>
</dbReference>
<dbReference type="PROSITE" id="PS51464">
    <property type="entry name" value="SIS"/>
    <property type="match status" value="1"/>
</dbReference>
<dbReference type="InterPro" id="IPR046348">
    <property type="entry name" value="SIS_dom_sf"/>
</dbReference>
<reference evidence="6 7" key="1">
    <citation type="submission" date="2017-05" db="EMBL/GenBank/DDBJ databases">
        <title>Vagococcus spp. assemblies.</title>
        <authorList>
            <person name="Gulvik C.A."/>
        </authorList>
    </citation>
    <scope>NUCLEOTIDE SEQUENCE [LARGE SCALE GENOMIC DNA]</scope>
    <source>
        <strain evidence="6 7">NCFB 2777</strain>
    </source>
</reference>
<dbReference type="Pfam" id="PF01380">
    <property type="entry name" value="SIS"/>
    <property type="match status" value="1"/>
</dbReference>
<dbReference type="GeneID" id="98566938"/>
<evidence type="ECO:0000313" key="6">
    <source>
        <dbReference type="EMBL" id="RST97908.1"/>
    </source>
</evidence>
<organism evidence="6 7">
    <name type="scientific">Vagococcus salmoninarum</name>
    <dbReference type="NCBI Taxonomy" id="2739"/>
    <lineage>
        <taxon>Bacteria</taxon>
        <taxon>Bacillati</taxon>
        <taxon>Bacillota</taxon>
        <taxon>Bacilli</taxon>
        <taxon>Lactobacillales</taxon>
        <taxon>Enterococcaceae</taxon>
        <taxon>Vagococcus</taxon>
    </lineage>
</organism>
<gene>
    <name evidence="6" type="ORF">CBF35_01035</name>
</gene>
<name>A0A429ZW02_9ENTE</name>
<dbReference type="SUPFAM" id="SSF53697">
    <property type="entry name" value="SIS domain"/>
    <property type="match status" value="1"/>
</dbReference>